<accession>A0AA86UV09</accession>
<reference evidence="2" key="1">
    <citation type="submission" date="2023-06" db="EMBL/GenBank/DDBJ databases">
        <authorList>
            <person name="Kurt Z."/>
        </authorList>
    </citation>
    <scope>NUCLEOTIDE SEQUENCE</scope>
</reference>
<evidence type="ECO:0000313" key="3">
    <source>
        <dbReference type="EMBL" id="CAL6085375.1"/>
    </source>
</evidence>
<keyword evidence="4" id="KW-1185">Reference proteome</keyword>
<sequence length="269" mass="31620">MYLYIQLTLNKCTTDICCQMANFSERLVQGECQSCPELYDNEKQQCTTCQALYGEWSYYLKGSCNCGGGSVSKNTYCDDCWQRRMIVYNNKCVLCSQFDKNAYYEFQNRCACVKNLTFNNFKCHWYSSYQQRVIIISTVLSFALLVSIILFIVFKILSKYYIFSLAHVLNINTLICNDVAEPLHHFLSKITSTRKLRLYWSPFFSDHISFPFQPTINNKKTAAFLSNQYTNASRYHTSNLLTEYKNKEKTSQIRLYIVYTRQEQIIFTI</sequence>
<feature type="transmembrane region" description="Helical" evidence="1">
    <location>
        <begin position="133"/>
        <end position="154"/>
    </location>
</feature>
<keyword evidence="1" id="KW-0472">Membrane</keyword>
<reference evidence="3 4" key="2">
    <citation type="submission" date="2024-07" db="EMBL/GenBank/DDBJ databases">
        <authorList>
            <person name="Akdeniz Z."/>
        </authorList>
    </citation>
    <scope>NUCLEOTIDE SEQUENCE [LARGE SCALE GENOMIC DNA]</scope>
</reference>
<name>A0AA86UV09_9EUKA</name>
<keyword evidence="1" id="KW-0812">Transmembrane</keyword>
<evidence type="ECO:0000313" key="4">
    <source>
        <dbReference type="Proteomes" id="UP001642409"/>
    </source>
</evidence>
<evidence type="ECO:0000313" key="2">
    <source>
        <dbReference type="EMBL" id="CAI9972835.1"/>
    </source>
</evidence>
<comment type="caution">
    <text evidence="2">The sequence shown here is derived from an EMBL/GenBank/DDBJ whole genome shotgun (WGS) entry which is preliminary data.</text>
</comment>
<keyword evidence="1" id="KW-1133">Transmembrane helix</keyword>
<organism evidence="2">
    <name type="scientific">Hexamita inflata</name>
    <dbReference type="NCBI Taxonomy" id="28002"/>
    <lineage>
        <taxon>Eukaryota</taxon>
        <taxon>Metamonada</taxon>
        <taxon>Diplomonadida</taxon>
        <taxon>Hexamitidae</taxon>
        <taxon>Hexamitinae</taxon>
        <taxon>Hexamita</taxon>
    </lineage>
</organism>
<dbReference type="AlphaFoldDB" id="A0AA86UV09"/>
<proteinExistence type="predicted"/>
<gene>
    <name evidence="2" type="ORF">HINF_LOCUS60480</name>
    <name evidence="3" type="ORF">HINF_LOCUS62653</name>
</gene>
<dbReference type="EMBL" id="CAXDID020000385">
    <property type="protein sequence ID" value="CAL6085375.1"/>
    <property type="molecule type" value="Genomic_DNA"/>
</dbReference>
<dbReference type="EMBL" id="CATOUU010001115">
    <property type="protein sequence ID" value="CAI9972835.1"/>
    <property type="molecule type" value="Genomic_DNA"/>
</dbReference>
<protein>
    <submittedName>
        <fullName evidence="3">Hypothetical_protein</fullName>
    </submittedName>
</protein>
<dbReference type="Proteomes" id="UP001642409">
    <property type="component" value="Unassembled WGS sequence"/>
</dbReference>
<evidence type="ECO:0000256" key="1">
    <source>
        <dbReference type="SAM" id="Phobius"/>
    </source>
</evidence>